<dbReference type="AlphaFoldDB" id="A0A6A5G6I3"/>
<dbReference type="EMBL" id="WUAV01000005">
    <property type="protein sequence ID" value="KAF1750321.1"/>
    <property type="molecule type" value="Genomic_DNA"/>
</dbReference>
<evidence type="ECO:0000256" key="1">
    <source>
        <dbReference type="ARBA" id="ARBA00010105"/>
    </source>
</evidence>
<dbReference type="PANTHER" id="PTHR11215">
    <property type="entry name" value="METAL DEPENDENT HYDROLASE - RELATED"/>
    <property type="match status" value="1"/>
</dbReference>
<dbReference type="CTD" id="9810860"/>
<dbReference type="GeneID" id="9810860"/>
<dbReference type="InterPro" id="IPR003226">
    <property type="entry name" value="MYG1_exonuclease"/>
</dbReference>
<accession>A0A6A5G6I3</accession>
<organism evidence="2 3">
    <name type="scientific">Caenorhabditis remanei</name>
    <name type="common">Caenorhabditis vulgaris</name>
    <dbReference type="NCBI Taxonomy" id="31234"/>
    <lineage>
        <taxon>Eukaryota</taxon>
        <taxon>Metazoa</taxon>
        <taxon>Ecdysozoa</taxon>
        <taxon>Nematoda</taxon>
        <taxon>Chromadorea</taxon>
        <taxon>Rhabditida</taxon>
        <taxon>Rhabditina</taxon>
        <taxon>Rhabditomorpha</taxon>
        <taxon>Rhabditoidea</taxon>
        <taxon>Rhabditidae</taxon>
        <taxon>Peloderinae</taxon>
        <taxon>Caenorhabditis</taxon>
    </lineage>
</organism>
<dbReference type="RefSeq" id="XP_053580656.1">
    <property type="nucleotide sequence ID" value="XM_053731743.1"/>
</dbReference>
<dbReference type="GO" id="GO:0005634">
    <property type="term" value="C:nucleus"/>
    <property type="evidence" value="ECO:0007669"/>
    <property type="project" value="TreeGrafter"/>
</dbReference>
<name>A0A6A5G6I3_CAERE</name>
<sequence>MTSLIGTHSGKFHCDEAFACFMLKQLPKFKEHAILRTRDASQLEKCDIVVDVGGVFDHSKQRYDHHQRGFTETMRTLEKLNFDTKLSSAGLVYAHYGKDVINQILGGNVTPSMVDLFYHRLYEQFVESIDAIDNGIAQYDGVPRYHSPGNLSARTGQFNAHWNEPENDADERFEKAMEFIGEEFVRSVKYLANVWWPAREIIETAVEKRFENDASGRIILIENGGCPWKEHFFDIEAQKNIRDDNVTYILFSDSTNASWRVQAIPSDKTSSFENRQPLPAAWRGLRDDDLSKESGIPGGVFVHISGFIGGNLTRDGALAMARKALEIGAGDENPEAKKQKMES</sequence>
<gene>
    <name evidence="2" type="ORF">GCK72_016869</name>
</gene>
<comment type="similarity">
    <text evidence="1">Belongs to the MYG1 family.</text>
</comment>
<evidence type="ECO:0000313" key="2">
    <source>
        <dbReference type="EMBL" id="KAF1750321.1"/>
    </source>
</evidence>
<protein>
    <submittedName>
        <fullName evidence="2">Uncharacterized protein</fullName>
    </submittedName>
</protein>
<dbReference type="Proteomes" id="UP000483820">
    <property type="component" value="Chromosome V"/>
</dbReference>
<reference evidence="2 3" key="1">
    <citation type="submission" date="2019-12" db="EMBL/GenBank/DDBJ databases">
        <title>Chromosome-level assembly of the Caenorhabditis remanei genome.</title>
        <authorList>
            <person name="Teterina A.A."/>
            <person name="Willis J.H."/>
            <person name="Phillips P.C."/>
        </authorList>
    </citation>
    <scope>NUCLEOTIDE SEQUENCE [LARGE SCALE GENOMIC DNA]</scope>
    <source>
        <strain evidence="2 3">PX506</strain>
        <tissue evidence="2">Whole organism</tissue>
    </source>
</reference>
<dbReference type="KEGG" id="crq:GCK72_016869"/>
<comment type="caution">
    <text evidence="2">The sequence shown here is derived from an EMBL/GenBank/DDBJ whole genome shotgun (WGS) entry which is preliminary data.</text>
</comment>
<dbReference type="Pfam" id="PF03690">
    <property type="entry name" value="MYG1_exonuc"/>
    <property type="match status" value="1"/>
</dbReference>
<proteinExistence type="inferred from homology"/>
<dbReference type="GO" id="GO:0005737">
    <property type="term" value="C:cytoplasm"/>
    <property type="evidence" value="ECO:0007669"/>
    <property type="project" value="TreeGrafter"/>
</dbReference>
<evidence type="ECO:0000313" key="3">
    <source>
        <dbReference type="Proteomes" id="UP000483820"/>
    </source>
</evidence>
<dbReference type="PANTHER" id="PTHR11215:SF1">
    <property type="entry name" value="MYG1 EXONUCLEASE"/>
    <property type="match status" value="1"/>
</dbReference>